<gene>
    <name evidence="4" type="ORF">EHS24_005126</name>
</gene>
<dbReference type="GeneID" id="39589669"/>
<dbReference type="STRING" id="105984.A0A427Y6Y7"/>
<feature type="compositionally biased region" description="Basic and acidic residues" evidence="3">
    <location>
        <begin position="75"/>
        <end position="86"/>
    </location>
</feature>
<keyword evidence="2" id="KW-1015">Disulfide bond</keyword>
<dbReference type="AlphaFoldDB" id="A0A427Y6Y7"/>
<dbReference type="Pfam" id="PF10203">
    <property type="entry name" value="Pet191_N"/>
    <property type="match status" value="1"/>
</dbReference>
<evidence type="ECO:0000313" key="4">
    <source>
        <dbReference type="EMBL" id="RSH86848.1"/>
    </source>
</evidence>
<evidence type="ECO:0000256" key="1">
    <source>
        <dbReference type="ARBA" id="ARBA00007785"/>
    </source>
</evidence>
<comment type="caution">
    <text evidence="4">The sequence shown here is derived from an EMBL/GenBank/DDBJ whole genome shotgun (WGS) entry which is preliminary data.</text>
</comment>
<dbReference type="GO" id="GO:0005739">
    <property type="term" value="C:mitochondrion"/>
    <property type="evidence" value="ECO:0007669"/>
    <property type="project" value="TreeGrafter"/>
</dbReference>
<dbReference type="RefSeq" id="XP_028479633.1">
    <property type="nucleotide sequence ID" value="XM_028620661.1"/>
</dbReference>
<proteinExistence type="inferred from homology"/>
<keyword evidence="5" id="KW-1185">Reference proteome</keyword>
<evidence type="ECO:0008006" key="6">
    <source>
        <dbReference type="Google" id="ProtNLM"/>
    </source>
</evidence>
<dbReference type="PANTHER" id="PTHR28627">
    <property type="entry name" value="CYTOCHROME C OXIDASE ASSEMBLY FACTOR 5"/>
    <property type="match status" value="1"/>
</dbReference>
<evidence type="ECO:0000256" key="3">
    <source>
        <dbReference type="SAM" id="MobiDB-lite"/>
    </source>
</evidence>
<dbReference type="Proteomes" id="UP000279236">
    <property type="component" value="Unassembled WGS sequence"/>
</dbReference>
<name>A0A427Y6Y7_9TREE</name>
<feature type="region of interest" description="Disordered" evidence="3">
    <location>
        <begin position="72"/>
        <end position="94"/>
    </location>
</feature>
<sequence>MSEQPQPRLACAREREELIQCVIRTDCVLKKGKTPADCIKQSKDELPLLCQHLLLSYADCKKGMLDMRRRFRGNHLSEEAKRETSGKPDSALGA</sequence>
<dbReference type="GO" id="GO:0033617">
    <property type="term" value="P:mitochondrial respiratory chain complex IV assembly"/>
    <property type="evidence" value="ECO:0007669"/>
    <property type="project" value="TreeGrafter"/>
</dbReference>
<comment type="similarity">
    <text evidence="1">Belongs to the PET191 family.</text>
</comment>
<evidence type="ECO:0000256" key="2">
    <source>
        <dbReference type="ARBA" id="ARBA00023157"/>
    </source>
</evidence>
<reference evidence="4 5" key="1">
    <citation type="submission" date="2018-11" db="EMBL/GenBank/DDBJ databases">
        <title>Genome sequence of Apiotrichum porosum DSM 27194.</title>
        <authorList>
            <person name="Aliyu H."/>
            <person name="Gorte O."/>
            <person name="Ochsenreither K."/>
        </authorList>
    </citation>
    <scope>NUCLEOTIDE SEQUENCE [LARGE SCALE GENOMIC DNA]</scope>
    <source>
        <strain evidence="4 5">DSM 27194</strain>
    </source>
</reference>
<dbReference type="OrthoDB" id="282149at2759"/>
<organism evidence="4 5">
    <name type="scientific">Apiotrichum porosum</name>
    <dbReference type="NCBI Taxonomy" id="105984"/>
    <lineage>
        <taxon>Eukaryota</taxon>
        <taxon>Fungi</taxon>
        <taxon>Dikarya</taxon>
        <taxon>Basidiomycota</taxon>
        <taxon>Agaricomycotina</taxon>
        <taxon>Tremellomycetes</taxon>
        <taxon>Trichosporonales</taxon>
        <taxon>Trichosporonaceae</taxon>
        <taxon>Apiotrichum</taxon>
    </lineage>
</organism>
<dbReference type="EMBL" id="RSCE01000002">
    <property type="protein sequence ID" value="RSH86848.1"/>
    <property type="molecule type" value="Genomic_DNA"/>
</dbReference>
<accession>A0A427Y6Y7</accession>
<dbReference type="InterPro" id="IPR018793">
    <property type="entry name" value="Cyt_c_oxidase_assmbl_Pet191"/>
</dbReference>
<evidence type="ECO:0000313" key="5">
    <source>
        <dbReference type="Proteomes" id="UP000279236"/>
    </source>
</evidence>
<protein>
    <recommendedName>
        <fullName evidence="6">Cytochrome c oxidase assembly factor 5</fullName>
    </recommendedName>
</protein>
<dbReference type="PANTHER" id="PTHR28627:SF1">
    <property type="entry name" value="CYTOCHROME C OXIDASE ASSEMBLY FACTOR 5"/>
    <property type="match status" value="1"/>
</dbReference>